<keyword evidence="2" id="KW-1185">Reference proteome</keyword>
<protein>
    <submittedName>
        <fullName evidence="3">ISXO2-like transposase domain-containing protein</fullName>
    </submittedName>
</protein>
<feature type="domain" description="ISXO2-like transposase" evidence="1">
    <location>
        <begin position="71"/>
        <end position="160"/>
    </location>
</feature>
<evidence type="ECO:0000313" key="2">
    <source>
        <dbReference type="Proteomes" id="UP000887565"/>
    </source>
</evidence>
<dbReference type="Pfam" id="PF12762">
    <property type="entry name" value="DDE_Tnp_IS1595"/>
    <property type="match status" value="1"/>
</dbReference>
<evidence type="ECO:0000313" key="3">
    <source>
        <dbReference type="WBParaSite" id="nRc.2.0.1.t11703-RA"/>
    </source>
</evidence>
<evidence type="ECO:0000259" key="1">
    <source>
        <dbReference type="Pfam" id="PF12762"/>
    </source>
</evidence>
<accession>A0A915ID38</accession>
<sequence length="161" mass="18141">MNRLSVKLSTNKVLMINLLWAKKIGMKQCNEMLGDFIGMRNDHALTAWHHYICELLLDAMNQAPLMGGPNEIVEIDESFFAGRRKPAANMHGRMLCGNQVGPARGDNGNGERGPWVFGMVHKRKNNLLDHRFFVVQRRNASTLISFIQQHVAPGTTIRSDS</sequence>
<dbReference type="AlphaFoldDB" id="A0A915ID38"/>
<dbReference type="Proteomes" id="UP000887565">
    <property type="component" value="Unplaced"/>
</dbReference>
<dbReference type="InterPro" id="IPR024445">
    <property type="entry name" value="Tnp_ISXO2-like"/>
</dbReference>
<organism evidence="2 3">
    <name type="scientific">Romanomermis culicivorax</name>
    <name type="common">Nematode worm</name>
    <dbReference type="NCBI Taxonomy" id="13658"/>
    <lineage>
        <taxon>Eukaryota</taxon>
        <taxon>Metazoa</taxon>
        <taxon>Ecdysozoa</taxon>
        <taxon>Nematoda</taxon>
        <taxon>Enoplea</taxon>
        <taxon>Dorylaimia</taxon>
        <taxon>Mermithida</taxon>
        <taxon>Mermithoidea</taxon>
        <taxon>Mermithidae</taxon>
        <taxon>Romanomermis</taxon>
    </lineage>
</organism>
<dbReference type="InterPro" id="IPR053164">
    <property type="entry name" value="IS1016-like_transposase"/>
</dbReference>
<name>A0A915ID38_ROMCU</name>
<dbReference type="PANTHER" id="PTHR47163">
    <property type="entry name" value="DDE_TNP_IS1595 DOMAIN-CONTAINING PROTEIN"/>
    <property type="match status" value="1"/>
</dbReference>
<proteinExistence type="predicted"/>
<reference evidence="3" key="1">
    <citation type="submission" date="2022-11" db="UniProtKB">
        <authorList>
            <consortium name="WormBaseParasite"/>
        </authorList>
    </citation>
    <scope>IDENTIFICATION</scope>
</reference>
<dbReference type="WBParaSite" id="nRc.2.0.1.t11703-RA">
    <property type="protein sequence ID" value="nRc.2.0.1.t11703-RA"/>
    <property type="gene ID" value="nRc.2.0.1.g11703"/>
</dbReference>
<dbReference type="PANTHER" id="PTHR47163:SF3">
    <property type="entry name" value="PROTEIN CBG18017"/>
    <property type="match status" value="1"/>
</dbReference>